<name>A0AB39KNU6_9CAUL</name>
<dbReference type="AlphaFoldDB" id="A0AB39KNU6"/>
<gene>
    <name evidence="2" type="ORF">ABOZ73_10725</name>
</gene>
<dbReference type="NCBIfam" id="TIGR04433">
    <property type="entry name" value="UrcA_uranyl"/>
    <property type="match status" value="1"/>
</dbReference>
<reference evidence="2" key="1">
    <citation type="submission" date="2024-06" db="EMBL/GenBank/DDBJ databases">
        <title>Caulobacter inopinatus, sp. nov.</title>
        <authorList>
            <person name="Donachie S.P."/>
        </authorList>
    </citation>
    <scope>NUCLEOTIDE SEQUENCE</scope>
    <source>
        <strain evidence="2">73W</strain>
    </source>
</reference>
<evidence type="ECO:0000313" key="2">
    <source>
        <dbReference type="EMBL" id="XDO95293.1"/>
    </source>
</evidence>
<protein>
    <submittedName>
        <fullName evidence="2">UrcA family protein</fullName>
    </submittedName>
</protein>
<dbReference type="RefSeq" id="WP_369058143.1">
    <property type="nucleotide sequence ID" value="NZ_CP158375.1"/>
</dbReference>
<dbReference type="InterPro" id="IPR030972">
    <property type="entry name" value="UrcA_uranyl"/>
</dbReference>
<accession>A0AB39KNU6</accession>
<proteinExistence type="predicted"/>
<evidence type="ECO:0000256" key="1">
    <source>
        <dbReference type="SAM" id="SignalP"/>
    </source>
</evidence>
<feature type="chain" id="PRO_5044264660" evidence="1">
    <location>
        <begin position="22"/>
        <end position="89"/>
    </location>
</feature>
<feature type="signal peptide" evidence="1">
    <location>
        <begin position="1"/>
        <end position="21"/>
    </location>
</feature>
<sequence>MFKTVIAAAALTVALAGAAQAQVSIKVADLDLSKAAGAAKLEQRIARAGRAVCNTERAAWSRAPECRAAVRAEVQSRLASNGAIQLAAR</sequence>
<keyword evidence="1" id="KW-0732">Signal</keyword>
<dbReference type="EMBL" id="CP158375">
    <property type="protein sequence ID" value="XDO95293.1"/>
    <property type="molecule type" value="Genomic_DNA"/>
</dbReference>
<organism evidence="2">
    <name type="scientific">Caulobacter sp. 73W</name>
    <dbReference type="NCBI Taxonomy" id="3161137"/>
    <lineage>
        <taxon>Bacteria</taxon>
        <taxon>Pseudomonadati</taxon>
        <taxon>Pseudomonadota</taxon>
        <taxon>Alphaproteobacteria</taxon>
        <taxon>Caulobacterales</taxon>
        <taxon>Caulobacteraceae</taxon>
        <taxon>Caulobacter</taxon>
    </lineage>
</organism>